<comment type="caution">
    <text evidence="1">The sequence shown here is derived from an EMBL/GenBank/DDBJ whole genome shotgun (WGS) entry which is preliminary data.</text>
</comment>
<accession>A0ABR8J218</accession>
<dbReference type="Proteomes" id="UP000660381">
    <property type="component" value="Unassembled WGS sequence"/>
</dbReference>
<reference evidence="1 2" key="1">
    <citation type="journal article" date="2020" name="ISME J.">
        <title>Comparative genomics reveals insights into cyanobacterial evolution and habitat adaptation.</title>
        <authorList>
            <person name="Chen M.Y."/>
            <person name="Teng W.K."/>
            <person name="Zhao L."/>
            <person name="Hu C.X."/>
            <person name="Zhou Y.K."/>
            <person name="Han B.P."/>
            <person name="Song L.R."/>
            <person name="Shu W.S."/>
        </authorList>
    </citation>
    <scope>NUCLEOTIDE SEQUENCE [LARGE SCALE GENOMIC DNA]</scope>
    <source>
        <strain evidence="1 2">FACHB-362</strain>
    </source>
</reference>
<gene>
    <name evidence="1" type="ORF">H6G68_08995</name>
</gene>
<dbReference type="EMBL" id="JACJTQ010000010">
    <property type="protein sequence ID" value="MBD2691889.1"/>
    <property type="molecule type" value="Genomic_DNA"/>
</dbReference>
<name>A0ABR8J218_9NOST</name>
<dbReference type="RefSeq" id="WP_190906411.1">
    <property type="nucleotide sequence ID" value="NZ_JACJTQ010000010.1"/>
</dbReference>
<evidence type="ECO:0000313" key="2">
    <source>
        <dbReference type="Proteomes" id="UP000660381"/>
    </source>
</evidence>
<proteinExistence type="predicted"/>
<dbReference type="InterPro" id="IPR055643">
    <property type="entry name" value="DUF7219"/>
</dbReference>
<organism evidence="1 2">
    <name type="scientific">Anabaena catenula FACHB-362</name>
    <dbReference type="NCBI Taxonomy" id="2692877"/>
    <lineage>
        <taxon>Bacteria</taxon>
        <taxon>Bacillati</taxon>
        <taxon>Cyanobacteriota</taxon>
        <taxon>Cyanophyceae</taxon>
        <taxon>Nostocales</taxon>
        <taxon>Nostocaceae</taxon>
        <taxon>Anabaena</taxon>
    </lineage>
</organism>
<evidence type="ECO:0000313" key="1">
    <source>
        <dbReference type="EMBL" id="MBD2691889.1"/>
    </source>
</evidence>
<keyword evidence="2" id="KW-1185">Reference proteome</keyword>
<protein>
    <submittedName>
        <fullName evidence="1">Uncharacterized protein</fullName>
    </submittedName>
</protein>
<dbReference type="Pfam" id="PF23856">
    <property type="entry name" value="DUF7219"/>
    <property type="match status" value="1"/>
</dbReference>
<sequence>MAKDSDFLANLTDFLYPRHRYHGQFKPEYLVFNSNLQEFSQRVTRLGGRK</sequence>